<dbReference type="AlphaFoldDB" id="A0A2T8I3B3"/>
<dbReference type="Gene3D" id="3.40.395.10">
    <property type="entry name" value="Adenoviral Proteinase, Chain A"/>
    <property type="match status" value="1"/>
</dbReference>
<name>A0A2T8I3B3_9POAL</name>
<keyword evidence="3" id="KW-0378">Hydrolase</keyword>
<dbReference type="GO" id="GO:0016926">
    <property type="term" value="P:protein desumoylation"/>
    <property type="evidence" value="ECO:0007669"/>
    <property type="project" value="TreeGrafter"/>
</dbReference>
<protein>
    <recommendedName>
        <fullName evidence="5">Ubiquitin-like protease family profile domain-containing protein</fullName>
    </recommendedName>
</protein>
<sequence length="197" mass="22539">MTNCTMRYTSTSGSIVPKLTLGTYVLSEDPTQKRRKIISPWVLIKMMTEGEMFSKMVEKAFDFLDTDYDMVIYVFLFLKLVLIPVHQENAEDLSGDGHWFIVVVNMKARMFQVIDSLRNPDDMIHDCGLFTLKAIEYWDGCKLPNLKEFDKFTMRKQILAKWFHSPANKIERKSDFCLEGKGKNGTTVGNKGSGGEG</sequence>
<evidence type="ECO:0000313" key="6">
    <source>
        <dbReference type="EMBL" id="PVH32163.1"/>
    </source>
</evidence>
<organism evidence="6">
    <name type="scientific">Panicum hallii</name>
    <dbReference type="NCBI Taxonomy" id="206008"/>
    <lineage>
        <taxon>Eukaryota</taxon>
        <taxon>Viridiplantae</taxon>
        <taxon>Streptophyta</taxon>
        <taxon>Embryophyta</taxon>
        <taxon>Tracheophyta</taxon>
        <taxon>Spermatophyta</taxon>
        <taxon>Magnoliopsida</taxon>
        <taxon>Liliopsida</taxon>
        <taxon>Poales</taxon>
        <taxon>Poaceae</taxon>
        <taxon>PACMAD clade</taxon>
        <taxon>Panicoideae</taxon>
        <taxon>Panicodae</taxon>
        <taxon>Paniceae</taxon>
        <taxon>Panicinae</taxon>
        <taxon>Panicum</taxon>
        <taxon>Panicum sect. Panicum</taxon>
    </lineage>
</organism>
<dbReference type="PROSITE" id="PS50600">
    <property type="entry name" value="ULP_PROTEASE"/>
    <property type="match status" value="1"/>
</dbReference>
<feature type="domain" description="Ubiquitin-like protease family profile" evidence="5">
    <location>
        <begin position="1"/>
        <end position="138"/>
    </location>
</feature>
<dbReference type="PANTHER" id="PTHR12606:SF141">
    <property type="entry name" value="GH15225P-RELATED"/>
    <property type="match status" value="1"/>
</dbReference>
<gene>
    <name evidence="6" type="ORF">PAHAL_9G336200</name>
</gene>
<dbReference type="Proteomes" id="UP000243499">
    <property type="component" value="Chromosome 9"/>
</dbReference>
<dbReference type="PANTHER" id="PTHR12606">
    <property type="entry name" value="SENTRIN/SUMO-SPECIFIC PROTEASE"/>
    <property type="match status" value="1"/>
</dbReference>
<reference evidence="6" key="1">
    <citation type="submission" date="2018-04" db="EMBL/GenBank/DDBJ databases">
        <title>WGS assembly of Panicum hallii.</title>
        <authorList>
            <person name="Lovell J."/>
            <person name="Jenkins J."/>
            <person name="Lowry D."/>
            <person name="Mamidi S."/>
            <person name="Sreedasyam A."/>
            <person name="Weng X."/>
            <person name="Barry K."/>
            <person name="Bonette J."/>
            <person name="Campitelli B."/>
            <person name="Daum C."/>
            <person name="Gordon S."/>
            <person name="Gould B."/>
            <person name="Lipzen A."/>
            <person name="Macqueen A."/>
            <person name="Palacio-Mejia J."/>
            <person name="Plott C."/>
            <person name="Shakirov E."/>
            <person name="Shu S."/>
            <person name="Yoshinaga Y."/>
            <person name="Zane M."/>
            <person name="Rokhsar D."/>
            <person name="Grimwood J."/>
            <person name="Schmutz J."/>
            <person name="Juenger T."/>
        </authorList>
    </citation>
    <scope>NUCLEOTIDE SEQUENCE [LARGE SCALE GENOMIC DNA]</scope>
    <source>
        <strain evidence="6">FIL2</strain>
    </source>
</reference>
<evidence type="ECO:0000259" key="5">
    <source>
        <dbReference type="PROSITE" id="PS50600"/>
    </source>
</evidence>
<evidence type="ECO:0000256" key="4">
    <source>
        <dbReference type="ARBA" id="ARBA00022807"/>
    </source>
</evidence>
<proteinExistence type="inferred from homology"/>
<accession>A0A2T8I3B3</accession>
<dbReference type="GO" id="GO:0005634">
    <property type="term" value="C:nucleus"/>
    <property type="evidence" value="ECO:0007669"/>
    <property type="project" value="TreeGrafter"/>
</dbReference>
<dbReference type="InterPro" id="IPR003653">
    <property type="entry name" value="Peptidase_C48_C"/>
</dbReference>
<keyword evidence="4" id="KW-0788">Thiol protease</keyword>
<evidence type="ECO:0000256" key="1">
    <source>
        <dbReference type="ARBA" id="ARBA00005234"/>
    </source>
</evidence>
<dbReference type="InterPro" id="IPR038765">
    <property type="entry name" value="Papain-like_cys_pep_sf"/>
</dbReference>
<keyword evidence="2" id="KW-0645">Protease</keyword>
<evidence type="ECO:0000256" key="3">
    <source>
        <dbReference type="ARBA" id="ARBA00022801"/>
    </source>
</evidence>
<comment type="similarity">
    <text evidence="1">Belongs to the peptidase C48 family.</text>
</comment>
<dbReference type="GO" id="GO:0016929">
    <property type="term" value="F:deSUMOylase activity"/>
    <property type="evidence" value="ECO:0007669"/>
    <property type="project" value="TreeGrafter"/>
</dbReference>
<dbReference type="SUPFAM" id="SSF54001">
    <property type="entry name" value="Cysteine proteinases"/>
    <property type="match status" value="1"/>
</dbReference>
<evidence type="ECO:0000256" key="2">
    <source>
        <dbReference type="ARBA" id="ARBA00022670"/>
    </source>
</evidence>
<dbReference type="Gramene" id="PVH32163">
    <property type="protein sequence ID" value="PVH32163"/>
    <property type="gene ID" value="PAHAL_9G336200"/>
</dbReference>
<dbReference type="EMBL" id="CM008054">
    <property type="protein sequence ID" value="PVH32163.1"/>
    <property type="molecule type" value="Genomic_DNA"/>
</dbReference>
<dbReference type="GO" id="GO:0006508">
    <property type="term" value="P:proteolysis"/>
    <property type="evidence" value="ECO:0007669"/>
    <property type="project" value="UniProtKB-KW"/>
</dbReference>